<sequence>MVEKVLIPPPNPKGDANVIHYLSKQEVGKLIGLSVNTIKAYDRDGLMPAYDARVGRNNGWLPKTILDWWAQEHPASRKGAHADNRP</sequence>
<dbReference type="AlphaFoldDB" id="A0A5A7S206"/>
<evidence type="ECO:0000313" key="2">
    <source>
        <dbReference type="Proteomes" id="UP000322244"/>
    </source>
</evidence>
<comment type="caution">
    <text evidence="1">The sequence shown here is derived from an EMBL/GenBank/DDBJ whole genome shotgun (WGS) entry which is preliminary data.</text>
</comment>
<dbReference type="EMBL" id="VLNY01000025">
    <property type="protein sequence ID" value="KAA0016760.1"/>
    <property type="molecule type" value="Genomic_DNA"/>
</dbReference>
<accession>A0A5A7S206</accession>
<evidence type="ECO:0000313" key="1">
    <source>
        <dbReference type="EMBL" id="KAA0016760.1"/>
    </source>
</evidence>
<gene>
    <name evidence="1" type="ORF">FOY51_25780</name>
</gene>
<proteinExistence type="predicted"/>
<dbReference type="Proteomes" id="UP000322244">
    <property type="component" value="Unassembled WGS sequence"/>
</dbReference>
<reference evidence="1 2" key="1">
    <citation type="submission" date="2019-07" db="EMBL/GenBank/DDBJ databases">
        <title>Rhodococcus cavernicolus sp. nov., isolated from a cave.</title>
        <authorList>
            <person name="Lee S.D."/>
        </authorList>
    </citation>
    <scope>NUCLEOTIDE SEQUENCE [LARGE SCALE GENOMIC DNA]</scope>
    <source>
        <strain evidence="1 2">C1-24</strain>
    </source>
</reference>
<keyword evidence="2" id="KW-1185">Reference proteome</keyword>
<evidence type="ECO:0008006" key="3">
    <source>
        <dbReference type="Google" id="ProtNLM"/>
    </source>
</evidence>
<dbReference type="RefSeq" id="WP_149433140.1">
    <property type="nucleotide sequence ID" value="NZ_VLNY01000025.1"/>
</dbReference>
<dbReference type="InterPro" id="IPR009061">
    <property type="entry name" value="DNA-bd_dom_put_sf"/>
</dbReference>
<organism evidence="1 2">
    <name type="scientific">Antrihabitans cavernicola</name>
    <dbReference type="NCBI Taxonomy" id="2495913"/>
    <lineage>
        <taxon>Bacteria</taxon>
        <taxon>Bacillati</taxon>
        <taxon>Actinomycetota</taxon>
        <taxon>Actinomycetes</taxon>
        <taxon>Mycobacteriales</taxon>
        <taxon>Nocardiaceae</taxon>
        <taxon>Antrihabitans</taxon>
    </lineage>
</organism>
<dbReference type="OrthoDB" id="3634697at2"/>
<protein>
    <recommendedName>
        <fullName evidence="3">DNA-binding protein</fullName>
    </recommendedName>
</protein>
<dbReference type="SUPFAM" id="SSF46955">
    <property type="entry name" value="Putative DNA-binding domain"/>
    <property type="match status" value="1"/>
</dbReference>
<name>A0A5A7S206_9NOCA</name>